<name>A0A928VUF0_9CYAN</name>
<organism evidence="2 3">
    <name type="scientific">Romeriopsis navalis LEGE 11480</name>
    <dbReference type="NCBI Taxonomy" id="2777977"/>
    <lineage>
        <taxon>Bacteria</taxon>
        <taxon>Bacillati</taxon>
        <taxon>Cyanobacteriota</taxon>
        <taxon>Cyanophyceae</taxon>
        <taxon>Leptolyngbyales</taxon>
        <taxon>Leptolyngbyaceae</taxon>
        <taxon>Romeriopsis</taxon>
        <taxon>Romeriopsis navalis</taxon>
    </lineage>
</organism>
<keyword evidence="1" id="KW-0812">Transmembrane</keyword>
<reference evidence="2" key="1">
    <citation type="submission" date="2020-10" db="EMBL/GenBank/DDBJ databases">
        <authorList>
            <person name="Castelo-Branco R."/>
            <person name="Eusebio N."/>
            <person name="Adriana R."/>
            <person name="Vieira A."/>
            <person name="Brugerolle De Fraissinette N."/>
            <person name="Rezende De Castro R."/>
            <person name="Schneider M.P."/>
            <person name="Vasconcelos V."/>
            <person name="Leao P.N."/>
        </authorList>
    </citation>
    <scope>NUCLEOTIDE SEQUENCE</scope>
    <source>
        <strain evidence="2">LEGE 11480</strain>
    </source>
</reference>
<dbReference type="AlphaFoldDB" id="A0A928VUF0"/>
<dbReference type="RefSeq" id="WP_264327248.1">
    <property type="nucleotide sequence ID" value="NZ_JADEXQ010000104.1"/>
</dbReference>
<comment type="caution">
    <text evidence="2">The sequence shown here is derived from an EMBL/GenBank/DDBJ whole genome shotgun (WGS) entry which is preliminary data.</text>
</comment>
<dbReference type="Proteomes" id="UP000625316">
    <property type="component" value="Unassembled WGS sequence"/>
</dbReference>
<keyword evidence="1" id="KW-0472">Membrane</keyword>
<feature type="transmembrane region" description="Helical" evidence="1">
    <location>
        <begin position="20"/>
        <end position="43"/>
    </location>
</feature>
<evidence type="ECO:0000313" key="3">
    <source>
        <dbReference type="Proteomes" id="UP000625316"/>
    </source>
</evidence>
<sequence>MNWLINERVFQEIHLLYRQLFIGYMGLSAITIGFLSFIIVYLVRRERRTRQVVQWWQQRQSEWRYAESERLRDSTLQLLFSLRRQLELMQLQSVEPENELLETVEQCQQDLNQLSDRLFSAYTSDCLLSAIRELCEEIEGYFPHITFKIQGEGEFKSPTQVDSHFLLIWLRELLQVLLDNDGVESVVIQLITSSVQQVQIVVKAECCDEAVCSKLHDLATLNYLCQTFTVLARGRCHAQVQGNALNYSLLWPPQANLLLTSTPFLGTNHDPVSDFSR</sequence>
<evidence type="ECO:0000313" key="2">
    <source>
        <dbReference type="EMBL" id="MBE9032429.1"/>
    </source>
</evidence>
<evidence type="ECO:0000256" key="1">
    <source>
        <dbReference type="SAM" id="Phobius"/>
    </source>
</evidence>
<dbReference type="EMBL" id="JADEXQ010000104">
    <property type="protein sequence ID" value="MBE9032429.1"/>
    <property type="molecule type" value="Genomic_DNA"/>
</dbReference>
<gene>
    <name evidence="2" type="ORF">IQ266_22075</name>
</gene>
<keyword evidence="1" id="KW-1133">Transmembrane helix</keyword>
<accession>A0A928VUF0</accession>
<protein>
    <submittedName>
        <fullName evidence="2">Uncharacterized protein</fullName>
    </submittedName>
</protein>
<proteinExistence type="predicted"/>
<keyword evidence="3" id="KW-1185">Reference proteome</keyword>